<dbReference type="Gene3D" id="1.20.1440.30">
    <property type="entry name" value="Biosynthetic Protein domain"/>
    <property type="match status" value="1"/>
</dbReference>
<organism evidence="1 2">
    <name type="scientific">Niabella drilacis (strain DSM 25811 / CCM 8410 / CCUG 62505 / LMG 26954 / E90)</name>
    <dbReference type="NCBI Taxonomy" id="1285928"/>
    <lineage>
        <taxon>Bacteria</taxon>
        <taxon>Pseudomonadati</taxon>
        <taxon>Bacteroidota</taxon>
        <taxon>Chitinophagia</taxon>
        <taxon>Chitinophagales</taxon>
        <taxon>Chitinophagaceae</taxon>
        <taxon>Niabella</taxon>
    </lineage>
</organism>
<evidence type="ECO:0000313" key="2">
    <source>
        <dbReference type="Proteomes" id="UP000198757"/>
    </source>
</evidence>
<protein>
    <submittedName>
        <fullName evidence="1">Erythromycin esterase</fullName>
    </submittedName>
</protein>
<dbReference type="PANTHER" id="PTHR31299:SF0">
    <property type="entry name" value="ESTERASE, PUTATIVE (AFU_ORTHOLOGUE AFUA_1G05850)-RELATED"/>
    <property type="match status" value="1"/>
</dbReference>
<evidence type="ECO:0000313" key="1">
    <source>
        <dbReference type="EMBL" id="SDC37404.1"/>
    </source>
</evidence>
<dbReference type="PANTHER" id="PTHR31299">
    <property type="entry name" value="ESTERASE, PUTATIVE (AFU_ORTHOLOGUE AFUA_1G05850)-RELATED"/>
    <property type="match status" value="1"/>
</dbReference>
<dbReference type="GO" id="GO:0046677">
    <property type="term" value="P:response to antibiotic"/>
    <property type="evidence" value="ECO:0007669"/>
    <property type="project" value="InterPro"/>
</dbReference>
<dbReference type="AlphaFoldDB" id="A0A1G6L2J9"/>
<reference evidence="2" key="1">
    <citation type="submission" date="2016-10" db="EMBL/GenBank/DDBJ databases">
        <authorList>
            <person name="Varghese N."/>
            <person name="Submissions S."/>
        </authorList>
    </citation>
    <scope>NUCLEOTIDE SEQUENCE [LARGE SCALE GENOMIC DNA]</scope>
    <source>
        <strain evidence="2">DSM 25811 / CCM 8410 / LMG 26954 / E90</strain>
    </source>
</reference>
<dbReference type="InterPro" id="IPR052036">
    <property type="entry name" value="Hydrolase/PRTase-associated"/>
</dbReference>
<dbReference type="CDD" id="cd14728">
    <property type="entry name" value="Ere-like"/>
    <property type="match status" value="1"/>
</dbReference>
<keyword evidence="2" id="KW-1185">Reference proteome</keyword>
<dbReference type="Pfam" id="PF05139">
    <property type="entry name" value="Erythro_esteras"/>
    <property type="match status" value="1"/>
</dbReference>
<dbReference type="STRING" id="1285928.SAMN04487894_102193"/>
<sequence>MLKLDAFALITRTFPGRMCFINGIFERMKKASVLVVLFFSVIRVLAQSGPEKHIFPLRLDERKISITQLQPMINEMGANRIVGLGEGTHGTKEFNDLRISLIKELIENKGFRIICFENAFGDAYYFNEIVNSSGSIKEGMKKYLLSLWQNEEIETLFEWIREYNRSHSEKVSVSGMDFNYLANAAGIIINESKKANLYPLASLANDLYREALQYDAAWDAQMKGLDRSRWGGQLKSIRSILQQIDSSIKVDKLPVSELLQTAVLSVRAWSTGERGRDRSMALMAVQIAKNSKMIIWAHSVHLALKSPFKDNSVGGCGGYIKQEVPEYYSLGMGTAAGKYGGFDDRFDTRTNVMKRFVLPDVKHPSWDEYFFNMKLPAFFADLRNAEKGTRSLPLRLIGYGPPQRISYSDAIKLEELFDGYIFISKTNAPGYFR</sequence>
<dbReference type="EMBL" id="FMZO01000002">
    <property type="protein sequence ID" value="SDC37404.1"/>
    <property type="molecule type" value="Genomic_DNA"/>
</dbReference>
<dbReference type="Proteomes" id="UP000198757">
    <property type="component" value="Unassembled WGS sequence"/>
</dbReference>
<gene>
    <name evidence="1" type="ORF">SAMN04487894_102193</name>
</gene>
<dbReference type="Gene3D" id="3.40.1660.10">
    <property type="entry name" value="EreA-like (biosynthetic domain)"/>
    <property type="match status" value="1"/>
</dbReference>
<dbReference type="SUPFAM" id="SSF159501">
    <property type="entry name" value="EreA/ChaN-like"/>
    <property type="match status" value="1"/>
</dbReference>
<name>A0A1G6L2J9_NIADE</name>
<dbReference type="OrthoDB" id="9810066at2"/>
<dbReference type="Gene3D" id="3.30.1870.10">
    <property type="entry name" value="EreA-like, domain 2"/>
    <property type="match status" value="1"/>
</dbReference>
<proteinExistence type="predicted"/>
<dbReference type="InterPro" id="IPR007815">
    <property type="entry name" value="Emycin_Estase"/>
</dbReference>
<accession>A0A1G6L2J9</accession>